<dbReference type="AlphaFoldDB" id="A0A5C2S8R0"/>
<feature type="compositionally biased region" description="Basic and acidic residues" evidence="1">
    <location>
        <begin position="508"/>
        <end position="527"/>
    </location>
</feature>
<feature type="region of interest" description="Disordered" evidence="1">
    <location>
        <begin position="276"/>
        <end position="301"/>
    </location>
</feature>
<evidence type="ECO:0000256" key="1">
    <source>
        <dbReference type="SAM" id="MobiDB-lite"/>
    </source>
</evidence>
<protein>
    <submittedName>
        <fullName evidence="2">Uncharacterized protein</fullName>
    </submittedName>
</protein>
<evidence type="ECO:0000313" key="3">
    <source>
        <dbReference type="Proteomes" id="UP000313359"/>
    </source>
</evidence>
<proteinExistence type="predicted"/>
<dbReference type="OrthoDB" id="2757087at2759"/>
<gene>
    <name evidence="2" type="ORF">L227DRAFT_575625</name>
</gene>
<feature type="region of interest" description="Disordered" evidence="1">
    <location>
        <begin position="493"/>
        <end position="539"/>
    </location>
</feature>
<keyword evidence="3" id="KW-1185">Reference proteome</keyword>
<organism evidence="2 3">
    <name type="scientific">Lentinus tigrinus ALCF2SS1-6</name>
    <dbReference type="NCBI Taxonomy" id="1328759"/>
    <lineage>
        <taxon>Eukaryota</taxon>
        <taxon>Fungi</taxon>
        <taxon>Dikarya</taxon>
        <taxon>Basidiomycota</taxon>
        <taxon>Agaricomycotina</taxon>
        <taxon>Agaricomycetes</taxon>
        <taxon>Polyporales</taxon>
        <taxon>Polyporaceae</taxon>
        <taxon>Lentinus</taxon>
    </lineage>
</organism>
<feature type="compositionally biased region" description="Low complexity" evidence="1">
    <location>
        <begin position="276"/>
        <end position="295"/>
    </location>
</feature>
<evidence type="ECO:0000313" key="2">
    <source>
        <dbReference type="EMBL" id="RPD60090.1"/>
    </source>
</evidence>
<dbReference type="EMBL" id="ML122267">
    <property type="protein sequence ID" value="RPD60090.1"/>
    <property type="molecule type" value="Genomic_DNA"/>
</dbReference>
<dbReference type="Proteomes" id="UP000313359">
    <property type="component" value="Unassembled WGS sequence"/>
</dbReference>
<sequence length="539" mass="58514">MPAAAALLERILAEGYAPGMLRAANTVVVELDSRPVVRAVVPQRFAIPRPEKPKGHYRRILEWREEVEEVTLAHESGFEQGNYEVSVCRRRTWVVDPHAMKDLGCGEHVQRALSQSRVMASVLEVASGGPANDVPKWPPSPRTVFEAFEQAIFEMETEYLRGFVQPSRRTPSPEGEVPVGFFIGRDGLEWPLPPRECMASPIEDFLDSVRPGLQCNKTSSLAVAPPTTEKTGNEYMVREPTIRRHGIKWPRPPCECMTSGALSMVNISPPTLHGTALSAPAPASPASASPALASPTSRNYDSGACPKARPGFFIGRGGLEWPLPPAECIDPAILETYRDLSATEPSPSPKVKPGFFIGRGGLEWPLPPPECVDPAVLEAHRASPAPTYSVAASAYRSADASEVHDSPSSTTSSATDSTLLATPQCGPLELAELRGLPFVEIRGGSPAATYRDFALGFPEKPVTLHECPSPRGDLGDAYNPGANWSPPVEDGFFRGSDGTLWPLPPTPPRDERLVQGMSRKEEQERRGRSPTPKWSMLEG</sequence>
<reference evidence="2" key="1">
    <citation type="journal article" date="2018" name="Genome Biol. Evol.">
        <title>Genomics and development of Lentinus tigrinus, a white-rot wood-decaying mushroom with dimorphic fruiting bodies.</title>
        <authorList>
            <person name="Wu B."/>
            <person name="Xu Z."/>
            <person name="Knudson A."/>
            <person name="Carlson A."/>
            <person name="Chen N."/>
            <person name="Kovaka S."/>
            <person name="LaButti K."/>
            <person name="Lipzen A."/>
            <person name="Pennachio C."/>
            <person name="Riley R."/>
            <person name="Schakwitz W."/>
            <person name="Umezawa K."/>
            <person name="Ohm R.A."/>
            <person name="Grigoriev I.V."/>
            <person name="Nagy L.G."/>
            <person name="Gibbons J."/>
            <person name="Hibbett D."/>
        </authorList>
    </citation>
    <scope>NUCLEOTIDE SEQUENCE [LARGE SCALE GENOMIC DNA]</scope>
    <source>
        <strain evidence="2">ALCF2SS1-6</strain>
    </source>
</reference>
<feature type="compositionally biased region" description="Low complexity" evidence="1">
    <location>
        <begin position="406"/>
        <end position="420"/>
    </location>
</feature>
<name>A0A5C2S8R0_9APHY</name>
<accession>A0A5C2S8R0</accession>
<feature type="region of interest" description="Disordered" evidence="1">
    <location>
        <begin position="399"/>
        <end position="420"/>
    </location>
</feature>